<name>A0AAD8E7T5_DIPPU</name>
<dbReference type="Proteomes" id="UP001233999">
    <property type="component" value="Unassembled WGS sequence"/>
</dbReference>
<protein>
    <submittedName>
        <fullName evidence="2">Uncharacterized protein</fullName>
    </submittedName>
</protein>
<proteinExistence type="predicted"/>
<dbReference type="AlphaFoldDB" id="A0AAD8E7T5"/>
<evidence type="ECO:0000256" key="1">
    <source>
        <dbReference type="SAM" id="MobiDB-lite"/>
    </source>
</evidence>
<feature type="region of interest" description="Disordered" evidence="1">
    <location>
        <begin position="82"/>
        <end position="102"/>
    </location>
</feature>
<evidence type="ECO:0000313" key="3">
    <source>
        <dbReference type="Proteomes" id="UP001233999"/>
    </source>
</evidence>
<reference evidence="2" key="2">
    <citation type="submission" date="2023-05" db="EMBL/GenBank/DDBJ databases">
        <authorList>
            <person name="Fouks B."/>
        </authorList>
    </citation>
    <scope>NUCLEOTIDE SEQUENCE</scope>
    <source>
        <strain evidence="2">Stay&amp;Tobe</strain>
        <tissue evidence="2">Testes</tissue>
    </source>
</reference>
<feature type="compositionally biased region" description="Low complexity" evidence="1">
    <location>
        <begin position="131"/>
        <end position="148"/>
    </location>
</feature>
<feature type="compositionally biased region" description="Polar residues" evidence="1">
    <location>
        <begin position="1"/>
        <end position="11"/>
    </location>
</feature>
<feature type="region of interest" description="Disordered" evidence="1">
    <location>
        <begin position="131"/>
        <end position="156"/>
    </location>
</feature>
<gene>
    <name evidence="2" type="ORF">L9F63_024354</name>
</gene>
<feature type="region of interest" description="Disordered" evidence="1">
    <location>
        <begin position="1"/>
        <end position="26"/>
    </location>
</feature>
<evidence type="ECO:0000313" key="2">
    <source>
        <dbReference type="EMBL" id="KAJ9580465.1"/>
    </source>
</evidence>
<keyword evidence="3" id="KW-1185">Reference proteome</keyword>
<sequence>MGSGSSRNQVASPPPEQTIVKTRSRATPVRQVTIEKIVTEDGAEVGKLRPVLRKSSDSEESDSILDKDLEEIHNIEQTLDSLGIEASSNSDEETVKEDNLDRVENKWSDNNLGWAVRSSIVPQRLDVSSSATVNNNTTKTNYNSSKSAPTKFSWGAKDVTTTPDEWVYEKVS</sequence>
<comment type="caution">
    <text evidence="2">The sequence shown here is derived from an EMBL/GenBank/DDBJ whole genome shotgun (WGS) entry which is preliminary data.</text>
</comment>
<accession>A0AAD8E7T5</accession>
<organism evidence="2 3">
    <name type="scientific">Diploptera punctata</name>
    <name type="common">Pacific beetle cockroach</name>
    <dbReference type="NCBI Taxonomy" id="6984"/>
    <lineage>
        <taxon>Eukaryota</taxon>
        <taxon>Metazoa</taxon>
        <taxon>Ecdysozoa</taxon>
        <taxon>Arthropoda</taxon>
        <taxon>Hexapoda</taxon>
        <taxon>Insecta</taxon>
        <taxon>Pterygota</taxon>
        <taxon>Neoptera</taxon>
        <taxon>Polyneoptera</taxon>
        <taxon>Dictyoptera</taxon>
        <taxon>Blattodea</taxon>
        <taxon>Blaberoidea</taxon>
        <taxon>Blaberidae</taxon>
        <taxon>Diplopterinae</taxon>
        <taxon>Diploptera</taxon>
    </lineage>
</organism>
<dbReference type="EMBL" id="JASPKZ010008322">
    <property type="protein sequence ID" value="KAJ9580465.1"/>
    <property type="molecule type" value="Genomic_DNA"/>
</dbReference>
<reference evidence="2" key="1">
    <citation type="journal article" date="2023" name="IScience">
        <title>Live-bearing cockroach genome reveals convergent evolutionary mechanisms linked to viviparity in insects and beyond.</title>
        <authorList>
            <person name="Fouks B."/>
            <person name="Harrison M.C."/>
            <person name="Mikhailova A.A."/>
            <person name="Marchal E."/>
            <person name="English S."/>
            <person name="Carruthers M."/>
            <person name="Jennings E.C."/>
            <person name="Chiamaka E.L."/>
            <person name="Frigard R.A."/>
            <person name="Pippel M."/>
            <person name="Attardo G.M."/>
            <person name="Benoit J.B."/>
            <person name="Bornberg-Bauer E."/>
            <person name="Tobe S.S."/>
        </authorList>
    </citation>
    <scope>NUCLEOTIDE SEQUENCE</scope>
    <source>
        <strain evidence="2">Stay&amp;Tobe</strain>
    </source>
</reference>